<evidence type="ECO:0000256" key="6">
    <source>
        <dbReference type="ARBA" id="ARBA00022801"/>
    </source>
</evidence>
<accession>A0A6A6GRE2</accession>
<organism evidence="15 16">
    <name type="scientific">Elsinoe ampelina</name>
    <dbReference type="NCBI Taxonomy" id="302913"/>
    <lineage>
        <taxon>Eukaryota</taxon>
        <taxon>Fungi</taxon>
        <taxon>Dikarya</taxon>
        <taxon>Ascomycota</taxon>
        <taxon>Pezizomycotina</taxon>
        <taxon>Dothideomycetes</taxon>
        <taxon>Dothideomycetidae</taxon>
        <taxon>Myriangiales</taxon>
        <taxon>Elsinoaceae</taxon>
        <taxon>Elsinoe</taxon>
    </lineage>
</organism>
<dbReference type="Proteomes" id="UP000799538">
    <property type="component" value="Unassembled WGS sequence"/>
</dbReference>
<dbReference type="OrthoDB" id="10256524at2759"/>
<gene>
    <name evidence="15" type="ORF">BDZ85DRAFT_229375</name>
</gene>
<dbReference type="Pfam" id="PF00082">
    <property type="entry name" value="Peptidase_S8"/>
    <property type="match status" value="1"/>
</dbReference>
<dbReference type="InterPro" id="IPR034187">
    <property type="entry name" value="Peptidases_S8_5"/>
</dbReference>
<evidence type="ECO:0000256" key="10">
    <source>
        <dbReference type="RuleBase" id="RU003355"/>
    </source>
</evidence>
<evidence type="ECO:0000256" key="7">
    <source>
        <dbReference type="ARBA" id="ARBA00022825"/>
    </source>
</evidence>
<dbReference type="AlphaFoldDB" id="A0A6A6GRE2"/>
<keyword evidence="5 11" id="KW-0732">Signal</keyword>
<evidence type="ECO:0000256" key="9">
    <source>
        <dbReference type="PROSITE-ProRule" id="PRU01240"/>
    </source>
</evidence>
<protein>
    <submittedName>
        <fullName evidence="15">Subtilisin-like protease</fullName>
    </submittedName>
</protein>
<dbReference type="InterPro" id="IPR000209">
    <property type="entry name" value="Peptidase_S8/S53_dom"/>
</dbReference>
<dbReference type="SUPFAM" id="SSF52025">
    <property type="entry name" value="PA domain"/>
    <property type="match status" value="1"/>
</dbReference>
<dbReference type="InterPro" id="IPR046450">
    <property type="entry name" value="PA_dom_sf"/>
</dbReference>
<dbReference type="PRINTS" id="PR00723">
    <property type="entry name" value="SUBTILISIN"/>
</dbReference>
<evidence type="ECO:0000256" key="5">
    <source>
        <dbReference type="ARBA" id="ARBA00022729"/>
    </source>
</evidence>
<feature type="domain" description="PA" evidence="13">
    <location>
        <begin position="380"/>
        <end position="434"/>
    </location>
</feature>
<evidence type="ECO:0000256" key="8">
    <source>
        <dbReference type="PIRSR" id="PIRSR615500-1"/>
    </source>
</evidence>
<comment type="similarity">
    <text evidence="1 9 10">Belongs to the peptidase S8 family.</text>
</comment>
<dbReference type="Gene3D" id="3.50.30.30">
    <property type="match status" value="1"/>
</dbReference>
<dbReference type="GO" id="GO:0016020">
    <property type="term" value="C:membrane"/>
    <property type="evidence" value="ECO:0007669"/>
    <property type="project" value="InterPro"/>
</dbReference>
<dbReference type="InterPro" id="IPR050131">
    <property type="entry name" value="Peptidase_S8_subtilisin-like"/>
</dbReference>
<feature type="domain" description="Peptidase S8/S53" evidence="12">
    <location>
        <begin position="154"/>
        <end position="578"/>
    </location>
</feature>
<evidence type="ECO:0000256" key="4">
    <source>
        <dbReference type="ARBA" id="ARBA00022670"/>
    </source>
</evidence>
<evidence type="ECO:0000256" key="2">
    <source>
        <dbReference type="ARBA" id="ARBA00022512"/>
    </source>
</evidence>
<evidence type="ECO:0000256" key="1">
    <source>
        <dbReference type="ARBA" id="ARBA00011073"/>
    </source>
</evidence>
<keyword evidence="16" id="KW-1185">Reference proteome</keyword>
<feature type="domain" description="C5a peptidase/Subtilisin-like protease SBT2-like Fn3-like" evidence="14">
    <location>
        <begin position="615"/>
        <end position="728"/>
    </location>
</feature>
<dbReference type="PROSITE" id="PS51892">
    <property type="entry name" value="SUBTILASE"/>
    <property type="match status" value="1"/>
</dbReference>
<dbReference type="EMBL" id="ML992501">
    <property type="protein sequence ID" value="KAF2228312.1"/>
    <property type="molecule type" value="Genomic_DNA"/>
</dbReference>
<keyword evidence="2" id="KW-0134">Cell wall</keyword>
<feature type="active site" description="Charge relay system" evidence="8 9">
    <location>
        <position position="163"/>
    </location>
</feature>
<evidence type="ECO:0000313" key="15">
    <source>
        <dbReference type="EMBL" id="KAF2228312.1"/>
    </source>
</evidence>
<feature type="active site" description="Charge relay system" evidence="8 9">
    <location>
        <position position="214"/>
    </location>
</feature>
<keyword evidence="7 9" id="KW-0720">Serine protease</keyword>
<evidence type="ECO:0000259" key="14">
    <source>
        <dbReference type="Pfam" id="PF06280"/>
    </source>
</evidence>
<feature type="chain" id="PRO_5025438010" evidence="11">
    <location>
        <begin position="21"/>
        <end position="885"/>
    </location>
</feature>
<keyword evidence="6 9" id="KW-0378">Hydrolase</keyword>
<dbReference type="InterPro" id="IPR023827">
    <property type="entry name" value="Peptidase_S8_Asp-AS"/>
</dbReference>
<dbReference type="PROSITE" id="PS00137">
    <property type="entry name" value="SUBTILASE_HIS"/>
    <property type="match status" value="1"/>
</dbReference>
<evidence type="ECO:0000313" key="16">
    <source>
        <dbReference type="Proteomes" id="UP000799538"/>
    </source>
</evidence>
<dbReference type="InterPro" id="IPR010435">
    <property type="entry name" value="C5a/SBT2-like_Fn3"/>
</dbReference>
<dbReference type="InterPro" id="IPR003137">
    <property type="entry name" value="PA_domain"/>
</dbReference>
<dbReference type="CDD" id="cd02124">
    <property type="entry name" value="PA_PoS1_like"/>
    <property type="match status" value="1"/>
</dbReference>
<dbReference type="SUPFAM" id="SSF52743">
    <property type="entry name" value="Subtilisin-like"/>
    <property type="match status" value="1"/>
</dbReference>
<dbReference type="Gene3D" id="3.40.50.200">
    <property type="entry name" value="Peptidase S8/S53 domain"/>
    <property type="match status" value="1"/>
</dbReference>
<dbReference type="InterPro" id="IPR036852">
    <property type="entry name" value="Peptidase_S8/S53_dom_sf"/>
</dbReference>
<evidence type="ECO:0000259" key="12">
    <source>
        <dbReference type="Pfam" id="PF00082"/>
    </source>
</evidence>
<feature type="active site" description="Charge relay system" evidence="8 9">
    <location>
        <position position="536"/>
    </location>
</feature>
<proteinExistence type="inferred from homology"/>
<sequence>MFVSPFFTWAALLLPATVSALEEQKQQTVPGLYIAEFHDEHESITFWDDLHSKGHAVEPRMELSYQLFKGASFHLKPGQDTEAAVRNIEAFPMVKRLWPVRQYTPVGRNSRRTRKNAHQAGPGLLKRQDMIGNASYAPHVMTQVDQLHSRGIRGEGIKIAVVDTGIDYMHEALGGCFGTEDCLVSFGYDLVGDNYTGYTTPVPDNDPRDTCEGHGTHVAGIIAAQNTRYGFTGAAPGVKLGAYRVFGCSGFVTDDVLIAAFNRAYQDGADIITASIGLDNGWSDNPTSVAISRIVAAGIPCTVAAGNSGVSGQFFTSSSGDGRLVSAIASFDNTDMPSLYIPGSYTVQNQTISFGWTYASGFDQDVVLPLWSVNYDTKDPANACDGLPDDTPDLSRYIVLIRRGTCAFSDKLEAVQAKGARYVMFYNNVGGTATVSAELDGILGIGMVNATVGREWISLLSNGAEISIQILHSATTAEPTLEIVPNDQTGGLVSTFTSWGPTFELDVKPQFAAPGGNILSTYPLALGGYAVESGTSMATPLAAAIYALVAQVRGTHDPTILRDVLSSTAKPQLYNIGPDNATFPYLAPVQQQGAGLLQAFDAAYATVLLDRSSLAFNDSTNFAGVQNFSVHNTGNGPVVLRFKHVPAGTFYSLTAGDNVAEAFPNTYNPAVAEIHFSEQEITVSAGDSAVVTVDATPPTGLDGLRLPVYSGYIAINGSDGSALSLPYLGVAGAMRDVAILDKNQTYLTALSDLADEPVPAGKHFIIPPSNSTNNSTASNGTVYDAPQIIAAIKVATALLRIDVYPGSTNDTSLAGAIGSISGAPLEYLLGVYASFIWTGLFANGTVAPAGEYKIVIRALHLLGDASKESDYDKVETASFSIEYGK</sequence>
<dbReference type="InterPro" id="IPR023828">
    <property type="entry name" value="Peptidase_S8_Ser-AS"/>
</dbReference>
<dbReference type="Pfam" id="PF02225">
    <property type="entry name" value="PA"/>
    <property type="match status" value="1"/>
</dbReference>
<dbReference type="PANTHER" id="PTHR43806">
    <property type="entry name" value="PEPTIDASE S8"/>
    <property type="match status" value="1"/>
</dbReference>
<dbReference type="PROSITE" id="PS00138">
    <property type="entry name" value="SUBTILASE_SER"/>
    <property type="match status" value="1"/>
</dbReference>
<dbReference type="GO" id="GO:0004252">
    <property type="term" value="F:serine-type endopeptidase activity"/>
    <property type="evidence" value="ECO:0007669"/>
    <property type="project" value="UniProtKB-UniRule"/>
</dbReference>
<feature type="signal peptide" evidence="11">
    <location>
        <begin position="1"/>
        <end position="20"/>
    </location>
</feature>
<evidence type="ECO:0000259" key="13">
    <source>
        <dbReference type="Pfam" id="PF02225"/>
    </source>
</evidence>
<keyword evidence="4 9" id="KW-0645">Protease</keyword>
<dbReference type="GO" id="GO:0006508">
    <property type="term" value="P:proteolysis"/>
    <property type="evidence" value="ECO:0007669"/>
    <property type="project" value="UniProtKB-KW"/>
</dbReference>
<dbReference type="InterPro" id="IPR015500">
    <property type="entry name" value="Peptidase_S8_subtilisin-rel"/>
</dbReference>
<keyword evidence="3" id="KW-0964">Secreted</keyword>
<name>A0A6A6GRE2_9PEZI</name>
<reference evidence="16" key="1">
    <citation type="journal article" date="2020" name="Stud. Mycol.">
        <title>101 Dothideomycetes genomes: A test case for predicting lifestyles and emergence of pathogens.</title>
        <authorList>
            <person name="Haridas S."/>
            <person name="Albert R."/>
            <person name="Binder M."/>
            <person name="Bloem J."/>
            <person name="LaButti K."/>
            <person name="Salamov A."/>
            <person name="Andreopoulos B."/>
            <person name="Baker S."/>
            <person name="Barry K."/>
            <person name="Bills G."/>
            <person name="Bluhm B."/>
            <person name="Cannon C."/>
            <person name="Castanera R."/>
            <person name="Culley D."/>
            <person name="Daum C."/>
            <person name="Ezra D."/>
            <person name="Gonzalez J."/>
            <person name="Henrissat B."/>
            <person name="Kuo A."/>
            <person name="Liang C."/>
            <person name="Lipzen A."/>
            <person name="Lutzoni F."/>
            <person name="Magnuson J."/>
            <person name="Mondo S."/>
            <person name="Nolan M."/>
            <person name="Ohm R."/>
            <person name="Pangilinan J."/>
            <person name="Park H.-J."/>
            <person name="Ramirez L."/>
            <person name="Alfaro M."/>
            <person name="Sun H."/>
            <person name="Tritt A."/>
            <person name="Yoshinaga Y."/>
            <person name="Zwiers L.-H."/>
            <person name="Turgeon B."/>
            <person name="Goodwin S."/>
            <person name="Spatafora J."/>
            <person name="Crous P."/>
            <person name="Grigoriev I."/>
        </authorList>
    </citation>
    <scope>NUCLEOTIDE SEQUENCE [LARGE SCALE GENOMIC DNA]</scope>
    <source>
        <strain evidence="16">CECT 20119</strain>
    </source>
</reference>
<dbReference type="PROSITE" id="PS00136">
    <property type="entry name" value="SUBTILASE_ASP"/>
    <property type="match status" value="1"/>
</dbReference>
<evidence type="ECO:0000256" key="3">
    <source>
        <dbReference type="ARBA" id="ARBA00022525"/>
    </source>
</evidence>
<dbReference type="Pfam" id="PF06280">
    <property type="entry name" value="fn3_5"/>
    <property type="match status" value="1"/>
</dbReference>
<dbReference type="PANTHER" id="PTHR43806:SF66">
    <property type="entry name" value="SERIN ENDOPEPTIDASE"/>
    <property type="match status" value="1"/>
</dbReference>
<dbReference type="InterPro" id="IPR022398">
    <property type="entry name" value="Peptidase_S8_His-AS"/>
</dbReference>
<dbReference type="CDD" id="cd07489">
    <property type="entry name" value="Peptidases_S8_5"/>
    <property type="match status" value="1"/>
</dbReference>
<evidence type="ECO:0000256" key="11">
    <source>
        <dbReference type="SAM" id="SignalP"/>
    </source>
</evidence>